<dbReference type="PROSITE" id="PS50075">
    <property type="entry name" value="CARRIER"/>
    <property type="match status" value="1"/>
</dbReference>
<evidence type="ECO:0000259" key="1">
    <source>
        <dbReference type="PROSITE" id="PS50075"/>
    </source>
</evidence>
<dbReference type="RefSeq" id="WP_085180895.1">
    <property type="nucleotide sequence ID" value="NZ_CSTD01000003.1"/>
</dbReference>
<dbReference type="OrthoDB" id="9810922at2"/>
<dbReference type="InterPro" id="IPR036736">
    <property type="entry name" value="ACP-like_sf"/>
</dbReference>
<evidence type="ECO:0000313" key="2">
    <source>
        <dbReference type="EMBL" id="CPR12147.1"/>
    </source>
</evidence>
<dbReference type="InterPro" id="IPR009081">
    <property type="entry name" value="PP-bd_ACP"/>
</dbReference>
<sequence>MTTTNEDTRAVVLSVLTTIAPEVDPDDISDDDLLRDQVDLDSMDWLSFLRGIHKRLHVDIPEADYASLRTLADVVGYVEKNATGAGG</sequence>
<dbReference type="AlphaFoldDB" id="A0A0U0WBC1"/>
<dbReference type="EMBL" id="CSTD01000003">
    <property type="protein sequence ID" value="CPR12147.1"/>
    <property type="molecule type" value="Genomic_DNA"/>
</dbReference>
<name>A0A0U0WBC1_MYCBE</name>
<feature type="domain" description="Carrier" evidence="1">
    <location>
        <begin position="6"/>
        <end position="82"/>
    </location>
</feature>
<organism evidence="2 3">
    <name type="scientific">Mycobacterium bohemicum DSM 44277</name>
    <dbReference type="NCBI Taxonomy" id="1236609"/>
    <lineage>
        <taxon>Bacteria</taxon>
        <taxon>Bacillati</taxon>
        <taxon>Actinomycetota</taxon>
        <taxon>Actinomycetes</taxon>
        <taxon>Mycobacteriales</taxon>
        <taxon>Mycobacteriaceae</taxon>
        <taxon>Mycobacterium</taxon>
    </lineage>
</organism>
<dbReference type="SUPFAM" id="SSF47336">
    <property type="entry name" value="ACP-like"/>
    <property type="match status" value="1"/>
</dbReference>
<dbReference type="Pfam" id="PF00550">
    <property type="entry name" value="PP-binding"/>
    <property type="match status" value="1"/>
</dbReference>
<proteinExistence type="predicted"/>
<evidence type="ECO:0000313" key="3">
    <source>
        <dbReference type="Proteomes" id="UP000198875"/>
    </source>
</evidence>
<protein>
    <submittedName>
        <fullName evidence="2">Phosphopantetheine-binding protein</fullName>
    </submittedName>
</protein>
<dbReference type="Gene3D" id="1.10.1200.10">
    <property type="entry name" value="ACP-like"/>
    <property type="match status" value="1"/>
</dbReference>
<gene>
    <name evidence="2" type="ORF">BN971_03441</name>
</gene>
<accession>A0A0U0WBC1</accession>
<reference evidence="2 3" key="1">
    <citation type="submission" date="2015-03" db="EMBL/GenBank/DDBJ databases">
        <authorList>
            <person name="Murphy D."/>
        </authorList>
    </citation>
    <scope>NUCLEOTIDE SEQUENCE [LARGE SCALE GENOMIC DNA]</scope>
    <source>
        <strain evidence="2 3">DSM 44277</strain>
    </source>
</reference>
<dbReference type="Proteomes" id="UP000198875">
    <property type="component" value="Unassembled WGS sequence"/>
</dbReference>